<dbReference type="SUPFAM" id="SSF56349">
    <property type="entry name" value="DNA breaking-rejoining enzymes"/>
    <property type="match status" value="1"/>
</dbReference>
<keyword evidence="4 6" id="KW-0238">DNA-binding</keyword>
<feature type="domain" description="Core-binding (CB)" evidence="8">
    <location>
        <begin position="14"/>
        <end position="95"/>
    </location>
</feature>
<dbReference type="InterPro" id="IPR013762">
    <property type="entry name" value="Integrase-like_cat_sf"/>
</dbReference>
<dbReference type="GO" id="GO:0003677">
    <property type="term" value="F:DNA binding"/>
    <property type="evidence" value="ECO:0007669"/>
    <property type="project" value="UniProtKB-UniRule"/>
</dbReference>
<dbReference type="InterPro" id="IPR011010">
    <property type="entry name" value="DNA_brk_join_enz"/>
</dbReference>
<protein>
    <submittedName>
        <fullName evidence="9">Tyrosine recombinase XerD</fullName>
    </submittedName>
</protein>
<dbReference type="InterPro" id="IPR050090">
    <property type="entry name" value="Tyrosine_recombinase_XerCD"/>
</dbReference>
<evidence type="ECO:0000256" key="2">
    <source>
        <dbReference type="ARBA" id="ARBA00008857"/>
    </source>
</evidence>
<keyword evidence="3" id="KW-0229">DNA integration</keyword>
<dbReference type="AlphaFoldDB" id="A0A1V4SI28"/>
<evidence type="ECO:0000313" key="10">
    <source>
        <dbReference type="Proteomes" id="UP000191554"/>
    </source>
</evidence>
<dbReference type="InterPro" id="IPR004107">
    <property type="entry name" value="Integrase_SAM-like_N"/>
</dbReference>
<dbReference type="Pfam" id="PF13495">
    <property type="entry name" value="Phage_int_SAM_4"/>
    <property type="match status" value="1"/>
</dbReference>
<comment type="function">
    <text evidence="1">Site-specific tyrosine recombinase, which acts by catalyzing the cutting and rejoining of the recombining DNA molecules.</text>
</comment>
<dbReference type="PROSITE" id="PS51898">
    <property type="entry name" value="TYR_RECOMBINASE"/>
    <property type="match status" value="1"/>
</dbReference>
<name>A0A1V4SI28_RUMHU</name>
<dbReference type="GO" id="GO:0006310">
    <property type="term" value="P:DNA recombination"/>
    <property type="evidence" value="ECO:0007669"/>
    <property type="project" value="UniProtKB-KW"/>
</dbReference>
<evidence type="ECO:0000313" key="9">
    <source>
        <dbReference type="EMBL" id="OPX43539.1"/>
    </source>
</evidence>
<keyword evidence="5" id="KW-0233">DNA recombination</keyword>
<dbReference type="RefSeq" id="WP_165755739.1">
    <property type="nucleotide sequence ID" value="NZ_MZGX01000016.1"/>
</dbReference>
<feature type="domain" description="Tyr recombinase" evidence="7">
    <location>
        <begin position="113"/>
        <end position="293"/>
    </location>
</feature>
<proteinExistence type="inferred from homology"/>
<evidence type="ECO:0000256" key="4">
    <source>
        <dbReference type="ARBA" id="ARBA00023125"/>
    </source>
</evidence>
<comment type="similarity">
    <text evidence="2">Belongs to the 'phage' integrase family.</text>
</comment>
<accession>A0A1V4SI28</accession>
<evidence type="ECO:0000259" key="7">
    <source>
        <dbReference type="PROSITE" id="PS51898"/>
    </source>
</evidence>
<evidence type="ECO:0000256" key="5">
    <source>
        <dbReference type="ARBA" id="ARBA00023172"/>
    </source>
</evidence>
<dbReference type="GO" id="GO:0015074">
    <property type="term" value="P:DNA integration"/>
    <property type="evidence" value="ECO:0007669"/>
    <property type="project" value="UniProtKB-KW"/>
</dbReference>
<sequence>MGNAKISMLQYNVITTDKAFEEFVAICKGKNLSPATIRNYNFQWTQFIRWFTGDTVQEITQDTLTAYIRHLQACIKPESINTALRHLRAIFNYFVGEGYMQPVKVGLLKVETELKDTYTDTELSILLRKPDMKKVSFPMFRTWAAINFLVGVGCRARSLVNVKIQDIDFENRLITLTTTKNRKAQVLPMGDSLSQVIKAYLKVRQGTPQDYLFPSETNSRLLETSLYHNIEEYNLSRGINKKGVHLFRFTFAKHFIMQGGDILRLQRILGHQSIAMSQHYAQVFGADLKGTEQFNLLENITTKQERITMAAKR</sequence>
<evidence type="ECO:0000256" key="6">
    <source>
        <dbReference type="PROSITE-ProRule" id="PRU01248"/>
    </source>
</evidence>
<dbReference type="Gene3D" id="1.10.150.130">
    <property type="match status" value="1"/>
</dbReference>
<dbReference type="Gene3D" id="1.10.443.10">
    <property type="entry name" value="Intergrase catalytic core"/>
    <property type="match status" value="1"/>
</dbReference>
<comment type="caution">
    <text evidence="9">The sequence shown here is derived from an EMBL/GenBank/DDBJ whole genome shotgun (WGS) entry which is preliminary data.</text>
</comment>
<dbReference type="STRING" id="48256.CLHUN_24760"/>
<organism evidence="9 10">
    <name type="scientific">Ruminiclostridium hungatei</name>
    <name type="common">Clostridium hungatei</name>
    <dbReference type="NCBI Taxonomy" id="48256"/>
    <lineage>
        <taxon>Bacteria</taxon>
        <taxon>Bacillati</taxon>
        <taxon>Bacillota</taxon>
        <taxon>Clostridia</taxon>
        <taxon>Eubacteriales</taxon>
        <taxon>Oscillospiraceae</taxon>
        <taxon>Ruminiclostridium</taxon>
    </lineage>
</organism>
<dbReference type="PROSITE" id="PS51900">
    <property type="entry name" value="CB"/>
    <property type="match status" value="1"/>
</dbReference>
<evidence type="ECO:0000256" key="3">
    <source>
        <dbReference type="ARBA" id="ARBA00022908"/>
    </source>
</evidence>
<dbReference type="CDD" id="cd00397">
    <property type="entry name" value="DNA_BRE_C"/>
    <property type="match status" value="1"/>
</dbReference>
<dbReference type="InterPro" id="IPR010998">
    <property type="entry name" value="Integrase_recombinase_N"/>
</dbReference>
<evidence type="ECO:0000256" key="1">
    <source>
        <dbReference type="ARBA" id="ARBA00003283"/>
    </source>
</evidence>
<dbReference type="PANTHER" id="PTHR30349:SF81">
    <property type="entry name" value="TYROSINE RECOMBINASE XERC"/>
    <property type="match status" value="1"/>
</dbReference>
<dbReference type="Pfam" id="PF00589">
    <property type="entry name" value="Phage_integrase"/>
    <property type="match status" value="1"/>
</dbReference>
<dbReference type="PANTHER" id="PTHR30349">
    <property type="entry name" value="PHAGE INTEGRASE-RELATED"/>
    <property type="match status" value="1"/>
</dbReference>
<dbReference type="Proteomes" id="UP000191554">
    <property type="component" value="Unassembled WGS sequence"/>
</dbReference>
<gene>
    <name evidence="9" type="primary">xerD_3</name>
    <name evidence="9" type="ORF">CLHUN_24760</name>
</gene>
<dbReference type="EMBL" id="MZGX01000016">
    <property type="protein sequence ID" value="OPX43539.1"/>
    <property type="molecule type" value="Genomic_DNA"/>
</dbReference>
<dbReference type="InterPro" id="IPR044068">
    <property type="entry name" value="CB"/>
</dbReference>
<reference evidence="9 10" key="1">
    <citation type="submission" date="2017-03" db="EMBL/GenBank/DDBJ databases">
        <title>Genome sequence of Clostridium hungatei DSM 14427.</title>
        <authorList>
            <person name="Poehlein A."/>
            <person name="Daniel R."/>
        </authorList>
    </citation>
    <scope>NUCLEOTIDE SEQUENCE [LARGE SCALE GENOMIC DNA]</scope>
    <source>
        <strain evidence="9 10">DSM 14427</strain>
    </source>
</reference>
<dbReference type="InterPro" id="IPR002104">
    <property type="entry name" value="Integrase_catalytic"/>
</dbReference>
<keyword evidence="10" id="KW-1185">Reference proteome</keyword>
<evidence type="ECO:0000259" key="8">
    <source>
        <dbReference type="PROSITE" id="PS51900"/>
    </source>
</evidence>